<dbReference type="RefSeq" id="WP_311512121.1">
    <property type="nucleotide sequence ID" value="NZ_JAVREP010000008.1"/>
</dbReference>
<evidence type="ECO:0000256" key="1">
    <source>
        <dbReference type="ARBA" id="ARBA00006817"/>
    </source>
</evidence>
<dbReference type="Proteomes" id="UP001183390">
    <property type="component" value="Unassembled WGS sequence"/>
</dbReference>
<organism evidence="3 4">
    <name type="scientific">Nocardiopsis lambiniae</name>
    <dbReference type="NCBI Taxonomy" id="3075539"/>
    <lineage>
        <taxon>Bacteria</taxon>
        <taxon>Bacillati</taxon>
        <taxon>Actinomycetota</taxon>
        <taxon>Actinomycetes</taxon>
        <taxon>Streptosporangiales</taxon>
        <taxon>Nocardiopsidaceae</taxon>
        <taxon>Nocardiopsis</taxon>
    </lineage>
</organism>
<evidence type="ECO:0000313" key="3">
    <source>
        <dbReference type="EMBL" id="MDT0329470.1"/>
    </source>
</evidence>
<evidence type="ECO:0000259" key="2">
    <source>
        <dbReference type="Pfam" id="PF08327"/>
    </source>
</evidence>
<keyword evidence="4" id="KW-1185">Reference proteome</keyword>
<comment type="similarity">
    <text evidence="1">Belongs to the AHA1 family.</text>
</comment>
<dbReference type="CDD" id="cd07814">
    <property type="entry name" value="SRPBCC_CalC_Aha1-like"/>
    <property type="match status" value="1"/>
</dbReference>
<evidence type="ECO:0000313" key="4">
    <source>
        <dbReference type="Proteomes" id="UP001183390"/>
    </source>
</evidence>
<dbReference type="EMBL" id="JAVREP010000008">
    <property type="protein sequence ID" value="MDT0329470.1"/>
    <property type="molecule type" value="Genomic_DNA"/>
</dbReference>
<dbReference type="InterPro" id="IPR023393">
    <property type="entry name" value="START-like_dom_sf"/>
</dbReference>
<protein>
    <submittedName>
        <fullName evidence="3">SRPBCC domain-containing protein</fullName>
    </submittedName>
</protein>
<comment type="caution">
    <text evidence="3">The sequence shown here is derived from an EMBL/GenBank/DDBJ whole genome shotgun (WGS) entry which is preliminary data.</text>
</comment>
<dbReference type="SUPFAM" id="SSF55961">
    <property type="entry name" value="Bet v1-like"/>
    <property type="match status" value="1"/>
</dbReference>
<dbReference type="Gene3D" id="3.30.530.20">
    <property type="match status" value="1"/>
</dbReference>
<gene>
    <name evidence="3" type="ORF">RM479_13705</name>
</gene>
<dbReference type="Pfam" id="PF08327">
    <property type="entry name" value="AHSA1"/>
    <property type="match status" value="1"/>
</dbReference>
<feature type="domain" description="Activator of Hsp90 ATPase homologue 1/2-like C-terminal" evidence="2">
    <location>
        <begin position="12"/>
        <end position="130"/>
    </location>
</feature>
<proteinExistence type="inferred from homology"/>
<reference evidence="4" key="1">
    <citation type="submission" date="2023-07" db="EMBL/GenBank/DDBJ databases">
        <title>30 novel species of actinomycetes from the DSMZ collection.</title>
        <authorList>
            <person name="Nouioui I."/>
        </authorList>
    </citation>
    <scope>NUCLEOTIDE SEQUENCE [LARGE SCALE GENOMIC DNA]</scope>
    <source>
        <strain evidence="4">DSM 44743</strain>
    </source>
</reference>
<name>A0ABU2MA58_9ACTN</name>
<sequence>MEAIERAVPMPAPPERLWRAMSTPAAVGDWLGGLGPDGVPHGSDGTHGTWILTTPSVEYVRLRIREVGPGRSITLDWSEFGVEAPSRIRVAVETGPAGSLLRIREEFPHARSVPRVAREVFWDDCVERLRFYLVAEEGGQTPPGIRSISLGVRVPVGTWLPLHRRNLFRWLPVSGPGYPPTAFYVVDDAGPWRFPIRRVEDYFDERLSLFVDVGDGVTRAVVRTHHDGTGVVLSIHHSRWPIVSGAESRMTRLRDVFEITWRASLEQAVRAAGSEGGRHGR</sequence>
<dbReference type="InterPro" id="IPR013538">
    <property type="entry name" value="ASHA1/2-like_C"/>
</dbReference>
<accession>A0ABU2MA58</accession>